<gene>
    <name evidence="2" type="ordered locus">CT1435</name>
</gene>
<protein>
    <submittedName>
        <fullName evidence="2">Uncharacterized protein</fullName>
    </submittedName>
</protein>
<reference evidence="2 3" key="1">
    <citation type="journal article" date="2002" name="Proc. Natl. Acad. Sci. U.S.A.">
        <title>The complete genome sequence of Chlorobium tepidum TLS, a photosynthetic, anaerobic, green-sulfur bacterium.</title>
        <authorList>
            <person name="Eisen J.A."/>
            <person name="Nelson K.E."/>
            <person name="Paulsen I.T."/>
            <person name="Heidelberg J.F."/>
            <person name="Wu M."/>
            <person name="Dodson R.J."/>
            <person name="Deboy R."/>
            <person name="Gwinn M.L."/>
            <person name="Nelson W.C."/>
            <person name="Haft D.H."/>
            <person name="Hickey E.K."/>
            <person name="Peterson J.D."/>
            <person name="Durkin A.S."/>
            <person name="Kolonay J.L."/>
            <person name="Yang F."/>
            <person name="Holt I."/>
            <person name="Umayam L.A."/>
            <person name="Mason T."/>
            <person name="Brenner M."/>
            <person name="Shea T.P."/>
            <person name="Parksey D."/>
            <person name="Nierman W.C."/>
            <person name="Feldblyum T.V."/>
            <person name="Hansen C.L."/>
            <person name="Craven M.B."/>
            <person name="Radune D."/>
            <person name="Vamathevan J."/>
            <person name="Khouri H."/>
            <person name="White O."/>
            <person name="Gruber T.M."/>
            <person name="Ketchum K.A."/>
            <person name="Venter J.C."/>
            <person name="Tettelin H."/>
            <person name="Bryant D.A."/>
            <person name="Fraser C.M."/>
        </authorList>
    </citation>
    <scope>NUCLEOTIDE SEQUENCE [LARGE SCALE GENOMIC DNA]</scope>
    <source>
        <strain evidence="3">ATCC 49652 / DSM 12025 / NBRC 103806 / TLS</strain>
    </source>
</reference>
<keyword evidence="1" id="KW-1133">Transmembrane helix</keyword>
<dbReference type="EnsemblBacteria" id="AAM72663">
    <property type="protein sequence ID" value="AAM72663"/>
    <property type="gene ID" value="CT1435"/>
</dbReference>
<dbReference type="EMBL" id="AE006470">
    <property type="protein sequence ID" value="AAM72663.1"/>
    <property type="molecule type" value="Genomic_DNA"/>
</dbReference>
<dbReference type="HOGENOM" id="CLU_3181751_0_0_10"/>
<keyword evidence="1" id="KW-0812">Transmembrane</keyword>
<organism evidence="2 3">
    <name type="scientific">Chlorobaculum tepidum (strain ATCC 49652 / DSM 12025 / NBRC 103806 / TLS)</name>
    <name type="common">Chlorobium tepidum</name>
    <dbReference type="NCBI Taxonomy" id="194439"/>
    <lineage>
        <taxon>Bacteria</taxon>
        <taxon>Pseudomonadati</taxon>
        <taxon>Chlorobiota</taxon>
        <taxon>Chlorobiia</taxon>
        <taxon>Chlorobiales</taxon>
        <taxon>Chlorobiaceae</taxon>
        <taxon>Chlorobaculum</taxon>
    </lineage>
</organism>
<name>Q8KCI6_CHLTE</name>
<feature type="transmembrane region" description="Helical" evidence="1">
    <location>
        <begin position="21"/>
        <end position="37"/>
    </location>
</feature>
<evidence type="ECO:0000313" key="2">
    <source>
        <dbReference type="EMBL" id="AAM72663.1"/>
    </source>
</evidence>
<accession>Q8KCI6</accession>
<proteinExistence type="predicted"/>
<dbReference type="AlphaFoldDB" id="Q8KCI6"/>
<dbReference type="KEGG" id="cte:CT1435"/>
<keyword evidence="3" id="KW-1185">Reference proteome</keyword>
<keyword evidence="1" id="KW-0472">Membrane</keyword>
<evidence type="ECO:0000256" key="1">
    <source>
        <dbReference type="SAM" id="Phobius"/>
    </source>
</evidence>
<dbReference type="Proteomes" id="UP000001007">
    <property type="component" value="Chromosome"/>
</dbReference>
<evidence type="ECO:0000313" key="3">
    <source>
        <dbReference type="Proteomes" id="UP000001007"/>
    </source>
</evidence>
<sequence length="46" mass="5126">MEQLLSSLISVWSDISPMQKVIVLSAVGVMSVVWWIRHLDKEAGAD</sequence>